<sequence length="283" mass="31090">MKLLRYGPVGQEKPGLLDSENNIRDLSLIISDINGSTIDDATLTRLRSHDPQRLPLVKGVPRIGPCINGVNKIICIGLNYHDHATEVGAKPTPEPRIFMKANSSICGPNDNVEIPRGSQKTDWEVELAIVIGKKAKYVDETSAIDHIAGYCLANDVSERDYQMHRSGQWVKGKSHDTFCPIGPWLVTKDEIKDPHNLKIWLEVDGVRHQNGTTGNLVHKIPTIVSHLSHFMTLVPGDLILTGTPAGVGMGIKPEPIFLKPGMIMELGVEGLGIQKQMTISSDY</sequence>
<proteinExistence type="inferred from homology"/>
<dbReference type="InterPro" id="IPR036663">
    <property type="entry name" value="Fumarylacetoacetase_C_sf"/>
</dbReference>
<dbReference type="EMBL" id="JBHUII010000001">
    <property type="protein sequence ID" value="MFD2204580.1"/>
    <property type="molecule type" value="Genomic_DNA"/>
</dbReference>
<dbReference type="InterPro" id="IPR051121">
    <property type="entry name" value="FAH"/>
</dbReference>
<dbReference type="PANTHER" id="PTHR42796">
    <property type="entry name" value="FUMARYLACETOACETATE HYDROLASE DOMAIN-CONTAINING PROTEIN 2A-RELATED"/>
    <property type="match status" value="1"/>
</dbReference>
<keyword evidence="2" id="KW-0479">Metal-binding</keyword>
<accession>A0ABW5BI56</accession>
<organism evidence="4 5">
    <name type="scientific">Kiloniella antarctica</name>
    <dbReference type="NCBI Taxonomy" id="1550907"/>
    <lineage>
        <taxon>Bacteria</taxon>
        <taxon>Pseudomonadati</taxon>
        <taxon>Pseudomonadota</taxon>
        <taxon>Alphaproteobacteria</taxon>
        <taxon>Rhodospirillales</taxon>
        <taxon>Kiloniellaceae</taxon>
        <taxon>Kiloniella</taxon>
    </lineage>
</organism>
<dbReference type="Proteomes" id="UP001597294">
    <property type="component" value="Unassembled WGS sequence"/>
</dbReference>
<keyword evidence="4" id="KW-0378">Hydrolase</keyword>
<dbReference type="PANTHER" id="PTHR42796:SF4">
    <property type="entry name" value="FUMARYLACETOACETATE HYDROLASE DOMAIN-CONTAINING PROTEIN 2A"/>
    <property type="match status" value="1"/>
</dbReference>
<dbReference type="GO" id="GO:0016787">
    <property type="term" value="F:hydrolase activity"/>
    <property type="evidence" value="ECO:0007669"/>
    <property type="project" value="UniProtKB-KW"/>
</dbReference>
<evidence type="ECO:0000313" key="5">
    <source>
        <dbReference type="Proteomes" id="UP001597294"/>
    </source>
</evidence>
<reference evidence="5" key="1">
    <citation type="journal article" date="2019" name="Int. J. Syst. Evol. Microbiol.">
        <title>The Global Catalogue of Microorganisms (GCM) 10K type strain sequencing project: providing services to taxonomists for standard genome sequencing and annotation.</title>
        <authorList>
            <consortium name="The Broad Institute Genomics Platform"/>
            <consortium name="The Broad Institute Genome Sequencing Center for Infectious Disease"/>
            <person name="Wu L."/>
            <person name="Ma J."/>
        </authorList>
    </citation>
    <scope>NUCLEOTIDE SEQUENCE [LARGE SCALE GENOMIC DNA]</scope>
    <source>
        <strain evidence="5">CGMCC 4.7192</strain>
    </source>
</reference>
<comment type="caution">
    <text evidence="4">The sequence shown here is derived from an EMBL/GenBank/DDBJ whole genome shotgun (WGS) entry which is preliminary data.</text>
</comment>
<keyword evidence="5" id="KW-1185">Reference proteome</keyword>
<comment type="similarity">
    <text evidence="1">Belongs to the FAH family.</text>
</comment>
<evidence type="ECO:0000313" key="4">
    <source>
        <dbReference type="EMBL" id="MFD2204580.1"/>
    </source>
</evidence>
<evidence type="ECO:0000256" key="2">
    <source>
        <dbReference type="ARBA" id="ARBA00022723"/>
    </source>
</evidence>
<evidence type="ECO:0000259" key="3">
    <source>
        <dbReference type="Pfam" id="PF01557"/>
    </source>
</evidence>
<gene>
    <name evidence="4" type="ORF">ACFSKO_03110</name>
</gene>
<name>A0ABW5BI56_9PROT</name>
<dbReference type="RefSeq" id="WP_380248307.1">
    <property type="nucleotide sequence ID" value="NZ_JBHUII010000001.1"/>
</dbReference>
<dbReference type="Gene3D" id="3.90.850.10">
    <property type="entry name" value="Fumarylacetoacetase-like, C-terminal domain"/>
    <property type="match status" value="1"/>
</dbReference>
<dbReference type="InterPro" id="IPR011234">
    <property type="entry name" value="Fumarylacetoacetase-like_C"/>
</dbReference>
<dbReference type="Pfam" id="PF01557">
    <property type="entry name" value="FAA_hydrolase"/>
    <property type="match status" value="1"/>
</dbReference>
<feature type="domain" description="Fumarylacetoacetase-like C-terminal" evidence="3">
    <location>
        <begin position="72"/>
        <end position="275"/>
    </location>
</feature>
<evidence type="ECO:0000256" key="1">
    <source>
        <dbReference type="ARBA" id="ARBA00010211"/>
    </source>
</evidence>
<protein>
    <submittedName>
        <fullName evidence="4">Fumarylacetoacetate hydrolase family protein</fullName>
    </submittedName>
</protein>
<dbReference type="SUPFAM" id="SSF56529">
    <property type="entry name" value="FAH"/>
    <property type="match status" value="1"/>
</dbReference>